<dbReference type="GO" id="GO:0005886">
    <property type="term" value="C:plasma membrane"/>
    <property type="evidence" value="ECO:0007669"/>
    <property type="project" value="UniProtKB-SubCell"/>
</dbReference>
<dbReference type="PANTHER" id="PTHR23513">
    <property type="entry name" value="INTEGRAL MEMBRANE EFFLUX PROTEIN-RELATED"/>
    <property type="match status" value="1"/>
</dbReference>
<feature type="transmembrane region" description="Helical" evidence="7">
    <location>
        <begin position="318"/>
        <end position="335"/>
    </location>
</feature>
<evidence type="ECO:0000256" key="2">
    <source>
        <dbReference type="ARBA" id="ARBA00022448"/>
    </source>
</evidence>
<dbReference type="Gene3D" id="1.20.1250.20">
    <property type="entry name" value="MFS general substrate transporter like domains"/>
    <property type="match status" value="1"/>
</dbReference>
<dbReference type="InterPro" id="IPR020846">
    <property type="entry name" value="MFS_dom"/>
</dbReference>
<dbReference type="STRING" id="225324.SAMN02745126_03526"/>
<feature type="transmembrane region" description="Helical" evidence="7">
    <location>
        <begin position="355"/>
        <end position="377"/>
    </location>
</feature>
<sequence length="409" mass="42647">MDSAGETASSRSATRELLASPDFLRLWLVGAFANAMRWLELLASGLFAYEATGSPLAVTAVVAARQLPQLFLGAFAGAVSEAVNRKLIVMLALIVPASVSTVLAILATTGHLALWHVALGNLLSGSMWATEMSTRRRMVGEVAGPHRIVPAIALDSTTSAATRMIGPLLGGLAFEWLHMKGAYTVTALVQFIGAFAMAGLVHTQTTRPLALGRIVRDIAEGLAFARTKSVLLLVFGITIVTNTFAFAYSSLVAPLGLGEFGVSPSLVGLLAAAEPAGALIGGLLIAMGIVRMNRQLTFAGGAALFMCALLVMALSPSYWLALTVMIVGGFGTAGFGNMQSTLMLTEAPPEMRSRLMGIVTVCIGTNPLGVLAIGVLSDRLGPRIAIVVMAMLGLVLTATLTSVLRRRQG</sequence>
<evidence type="ECO:0000256" key="3">
    <source>
        <dbReference type="ARBA" id="ARBA00022475"/>
    </source>
</evidence>
<dbReference type="EMBL" id="FUWJ01000004">
    <property type="protein sequence ID" value="SKA10430.1"/>
    <property type="molecule type" value="Genomic_DNA"/>
</dbReference>
<comment type="subcellular location">
    <subcellularLocation>
        <location evidence="1">Cell membrane</location>
        <topology evidence="1">Multi-pass membrane protein</topology>
    </subcellularLocation>
</comment>
<name>A0A1T4R327_9HYPH</name>
<evidence type="ECO:0000256" key="5">
    <source>
        <dbReference type="ARBA" id="ARBA00022989"/>
    </source>
</evidence>
<keyword evidence="4 7" id="KW-0812">Transmembrane</keyword>
<feature type="domain" description="Major facilitator superfamily (MFS) profile" evidence="8">
    <location>
        <begin position="222"/>
        <end position="409"/>
    </location>
</feature>
<evidence type="ECO:0000313" key="10">
    <source>
        <dbReference type="Proteomes" id="UP000190092"/>
    </source>
</evidence>
<feature type="transmembrane region" description="Helical" evidence="7">
    <location>
        <begin position="230"/>
        <end position="253"/>
    </location>
</feature>
<dbReference type="InterPro" id="IPR010290">
    <property type="entry name" value="TM_effector"/>
</dbReference>
<dbReference type="Pfam" id="PF05977">
    <property type="entry name" value="MFS_3"/>
    <property type="match status" value="1"/>
</dbReference>
<dbReference type="PROSITE" id="PS50850">
    <property type="entry name" value="MFS"/>
    <property type="match status" value="1"/>
</dbReference>
<feature type="transmembrane region" description="Helical" evidence="7">
    <location>
        <begin position="87"/>
        <end position="107"/>
    </location>
</feature>
<gene>
    <name evidence="9" type="ORF">SAMN02745126_03526</name>
</gene>
<dbReference type="PANTHER" id="PTHR23513:SF11">
    <property type="entry name" value="STAPHYLOFERRIN A TRANSPORTER"/>
    <property type="match status" value="1"/>
</dbReference>
<feature type="transmembrane region" description="Helical" evidence="7">
    <location>
        <begin position="296"/>
        <end position="312"/>
    </location>
</feature>
<dbReference type="CDD" id="cd06173">
    <property type="entry name" value="MFS_MefA_like"/>
    <property type="match status" value="1"/>
</dbReference>
<proteinExistence type="predicted"/>
<dbReference type="AlphaFoldDB" id="A0A1T4R327"/>
<keyword evidence="6 7" id="KW-0472">Membrane</keyword>
<evidence type="ECO:0000256" key="7">
    <source>
        <dbReference type="SAM" id="Phobius"/>
    </source>
</evidence>
<protein>
    <submittedName>
        <fullName evidence="9">Predicted arabinose efflux permease, MFS family</fullName>
    </submittedName>
</protein>
<accession>A0A1T4R327</accession>
<evidence type="ECO:0000313" key="9">
    <source>
        <dbReference type="EMBL" id="SKA10430.1"/>
    </source>
</evidence>
<dbReference type="InterPro" id="IPR036259">
    <property type="entry name" value="MFS_trans_sf"/>
</dbReference>
<dbReference type="RefSeq" id="WP_170920992.1">
    <property type="nucleotide sequence ID" value="NZ_FUWJ01000004.1"/>
</dbReference>
<dbReference type="Proteomes" id="UP000190092">
    <property type="component" value="Unassembled WGS sequence"/>
</dbReference>
<evidence type="ECO:0000256" key="1">
    <source>
        <dbReference type="ARBA" id="ARBA00004651"/>
    </source>
</evidence>
<feature type="transmembrane region" description="Helical" evidence="7">
    <location>
        <begin position="265"/>
        <end position="289"/>
    </location>
</feature>
<keyword evidence="10" id="KW-1185">Reference proteome</keyword>
<organism evidence="9 10">
    <name type="scientific">Enhydrobacter aerosaccus</name>
    <dbReference type="NCBI Taxonomy" id="225324"/>
    <lineage>
        <taxon>Bacteria</taxon>
        <taxon>Pseudomonadati</taxon>
        <taxon>Pseudomonadota</taxon>
        <taxon>Alphaproteobacteria</taxon>
        <taxon>Hyphomicrobiales</taxon>
        <taxon>Enhydrobacter</taxon>
    </lineage>
</organism>
<evidence type="ECO:0000256" key="4">
    <source>
        <dbReference type="ARBA" id="ARBA00022692"/>
    </source>
</evidence>
<keyword evidence="3" id="KW-1003">Cell membrane</keyword>
<evidence type="ECO:0000256" key="6">
    <source>
        <dbReference type="ARBA" id="ARBA00023136"/>
    </source>
</evidence>
<feature type="transmembrane region" description="Helical" evidence="7">
    <location>
        <begin position="383"/>
        <end position="404"/>
    </location>
</feature>
<evidence type="ECO:0000259" key="8">
    <source>
        <dbReference type="PROSITE" id="PS50850"/>
    </source>
</evidence>
<dbReference type="GO" id="GO:0022857">
    <property type="term" value="F:transmembrane transporter activity"/>
    <property type="evidence" value="ECO:0007669"/>
    <property type="project" value="InterPro"/>
</dbReference>
<keyword evidence="2" id="KW-0813">Transport</keyword>
<keyword evidence="5 7" id="KW-1133">Transmembrane helix</keyword>
<reference evidence="10" key="1">
    <citation type="submission" date="2017-02" db="EMBL/GenBank/DDBJ databases">
        <authorList>
            <person name="Varghese N."/>
            <person name="Submissions S."/>
        </authorList>
    </citation>
    <scope>NUCLEOTIDE SEQUENCE [LARGE SCALE GENOMIC DNA]</scope>
    <source>
        <strain evidence="10">ATCC 27094</strain>
    </source>
</reference>
<dbReference type="SUPFAM" id="SSF103473">
    <property type="entry name" value="MFS general substrate transporter"/>
    <property type="match status" value="1"/>
</dbReference>